<dbReference type="InterPro" id="IPR001343">
    <property type="entry name" value="Hemolysn_Ca-bd"/>
</dbReference>
<evidence type="ECO:0000256" key="3">
    <source>
        <dbReference type="SAM" id="MobiDB-lite"/>
    </source>
</evidence>
<proteinExistence type="predicted"/>
<keyword evidence="5" id="KW-1185">Reference proteome</keyword>
<keyword evidence="2" id="KW-0964">Secreted</keyword>
<dbReference type="Gene3D" id="2.150.10.10">
    <property type="entry name" value="Serralysin-like metalloprotease, C-terminal"/>
    <property type="match status" value="1"/>
</dbReference>
<accession>A0ABS0Y240</accession>
<sequence length="292" mass="30678">MSKKSFIDLDLFDDLFEDATPDITATATTWTVKFTSGSYAGYTLTLKGTGLSGSSFLPDTGIVSDITLMDGETSLVAITGLSIEAARLLKAADLEDDEDEDDEDDEDEDDDDILCGDDDDDVRGGIGDDDIYGGTGDDSLSGGANDDLLCGEGGNDDLLGGRGKDDLRGGVGRDDLYGGSGRDILRGGNGFDKFIFKSKGDSGVTAAACDVITDFLRGDKIDFSAIDANAKAAGNQRFKFVAELTGKAGELEWDRTSKGFKVSGDVDGDGKADFSVQVNSSVVKLYGSDFLL</sequence>
<name>A0ABS0Y240_9HYPH</name>
<evidence type="ECO:0008006" key="6">
    <source>
        <dbReference type="Google" id="ProtNLM"/>
    </source>
</evidence>
<dbReference type="PANTHER" id="PTHR38340">
    <property type="entry name" value="S-LAYER PROTEIN"/>
    <property type="match status" value="1"/>
</dbReference>
<dbReference type="InterPro" id="IPR011049">
    <property type="entry name" value="Serralysin-like_metalloprot_C"/>
</dbReference>
<dbReference type="PANTHER" id="PTHR38340:SF1">
    <property type="entry name" value="S-LAYER PROTEIN"/>
    <property type="match status" value="1"/>
</dbReference>
<dbReference type="Proteomes" id="UP000620670">
    <property type="component" value="Unassembled WGS sequence"/>
</dbReference>
<comment type="subcellular location">
    <subcellularLocation>
        <location evidence="1">Secreted</location>
    </subcellularLocation>
</comment>
<evidence type="ECO:0000313" key="4">
    <source>
        <dbReference type="EMBL" id="MBJ6126373.1"/>
    </source>
</evidence>
<evidence type="ECO:0000256" key="1">
    <source>
        <dbReference type="ARBA" id="ARBA00004613"/>
    </source>
</evidence>
<dbReference type="InterPro" id="IPR050557">
    <property type="entry name" value="RTX_toxin/Mannuronan_C5-epim"/>
</dbReference>
<dbReference type="EMBL" id="JAELXT010000012">
    <property type="protein sequence ID" value="MBJ6126373.1"/>
    <property type="molecule type" value="Genomic_DNA"/>
</dbReference>
<gene>
    <name evidence="4" type="ORF">JAO75_13260</name>
</gene>
<dbReference type="SUPFAM" id="SSF51120">
    <property type="entry name" value="beta-Roll"/>
    <property type="match status" value="1"/>
</dbReference>
<evidence type="ECO:0000313" key="5">
    <source>
        <dbReference type="Proteomes" id="UP000620670"/>
    </source>
</evidence>
<dbReference type="PRINTS" id="PR00313">
    <property type="entry name" value="CABNDNGRPT"/>
</dbReference>
<dbReference type="PROSITE" id="PS00330">
    <property type="entry name" value="HEMOLYSIN_CALCIUM"/>
    <property type="match status" value="3"/>
</dbReference>
<dbReference type="Pfam" id="PF00353">
    <property type="entry name" value="HemolysinCabind"/>
    <property type="match status" value="2"/>
</dbReference>
<feature type="region of interest" description="Disordered" evidence="3">
    <location>
        <begin position="93"/>
        <end position="146"/>
    </location>
</feature>
<protein>
    <recommendedName>
        <fullName evidence="6">Calcium-binding protein</fullName>
    </recommendedName>
</protein>
<organism evidence="4 5">
    <name type="scientific">Microvirga splendida</name>
    <dbReference type="NCBI Taxonomy" id="2795727"/>
    <lineage>
        <taxon>Bacteria</taxon>
        <taxon>Pseudomonadati</taxon>
        <taxon>Pseudomonadota</taxon>
        <taxon>Alphaproteobacteria</taxon>
        <taxon>Hyphomicrobiales</taxon>
        <taxon>Methylobacteriaceae</taxon>
        <taxon>Microvirga</taxon>
    </lineage>
</organism>
<comment type="caution">
    <text evidence="4">The sequence shown here is derived from an EMBL/GenBank/DDBJ whole genome shotgun (WGS) entry which is preliminary data.</text>
</comment>
<evidence type="ECO:0000256" key="2">
    <source>
        <dbReference type="ARBA" id="ARBA00022525"/>
    </source>
</evidence>
<dbReference type="InterPro" id="IPR018511">
    <property type="entry name" value="Hemolysin-typ_Ca-bd_CS"/>
</dbReference>
<dbReference type="RefSeq" id="WP_199049619.1">
    <property type="nucleotide sequence ID" value="NZ_JAELXT010000012.1"/>
</dbReference>
<reference evidence="5" key="1">
    <citation type="submission" date="2020-12" db="EMBL/GenBank/DDBJ databases">
        <title>Hymenobacter sp.</title>
        <authorList>
            <person name="Kim M.K."/>
        </authorList>
    </citation>
    <scope>NUCLEOTIDE SEQUENCE [LARGE SCALE GENOMIC DNA]</scope>
    <source>
        <strain evidence="5">BT325</strain>
    </source>
</reference>
<feature type="compositionally biased region" description="Acidic residues" evidence="3">
    <location>
        <begin position="94"/>
        <end position="131"/>
    </location>
</feature>